<dbReference type="PANTHER" id="PTHR30615">
    <property type="entry name" value="UNCHARACTERIZED PROTEIN YJBQ-RELATED"/>
    <property type="match status" value="1"/>
</dbReference>
<dbReference type="OrthoDB" id="9801725at2"/>
<name>A0A399G673_9ACTN</name>
<evidence type="ECO:0000313" key="3">
    <source>
        <dbReference type="Proteomes" id="UP000265719"/>
    </source>
</evidence>
<dbReference type="EMBL" id="CP063196">
    <property type="protein sequence ID" value="UOE21766.1"/>
    <property type="molecule type" value="Genomic_DNA"/>
</dbReference>
<dbReference type="PIRSF" id="PIRSF004681">
    <property type="entry name" value="UCP004681"/>
    <property type="match status" value="1"/>
</dbReference>
<dbReference type="KEGG" id="thao:NI17_012085"/>
<accession>A0A399G673</accession>
<protein>
    <submittedName>
        <fullName evidence="2">YjbQ family protein</fullName>
    </submittedName>
</protein>
<dbReference type="Proteomes" id="UP000265719">
    <property type="component" value="Chromosome"/>
</dbReference>
<dbReference type="AlphaFoldDB" id="A0A399G673"/>
<dbReference type="RefSeq" id="WP_068692817.1">
    <property type="nucleotide sequence ID" value="NZ_CP063196.1"/>
</dbReference>
<evidence type="ECO:0000256" key="1">
    <source>
        <dbReference type="ARBA" id="ARBA00005534"/>
    </source>
</evidence>
<proteinExistence type="inferred from homology"/>
<dbReference type="InterPro" id="IPR035917">
    <property type="entry name" value="YjbQ-like_sf"/>
</dbReference>
<keyword evidence="3" id="KW-1185">Reference proteome</keyword>
<dbReference type="Pfam" id="PF01894">
    <property type="entry name" value="YjbQ"/>
    <property type="match status" value="1"/>
</dbReference>
<dbReference type="SUPFAM" id="SSF111038">
    <property type="entry name" value="YjbQ-like"/>
    <property type="match status" value="1"/>
</dbReference>
<dbReference type="InterPro" id="IPR001602">
    <property type="entry name" value="UPF0047_YjbQ-like"/>
</dbReference>
<sequence>MRTTMLDLHTGGSEKIVDITPQCADFVAQTGGDGLLNVFVPHSTAGVAIMELGSRSDEDLLASLGDLLPADDRWRHRHGSRGHGRSHVMPALIAPYATVPVVSGKLALGTWQSVAVVDLNIDNPDRQIRLSFLTSPAEGAGW</sequence>
<dbReference type="NCBIfam" id="TIGR00149">
    <property type="entry name" value="TIGR00149_YjbQ"/>
    <property type="match status" value="1"/>
</dbReference>
<comment type="similarity">
    <text evidence="1">Belongs to the UPF0047 family.</text>
</comment>
<organism evidence="2 3">
    <name type="scientific">Thermobifida halotolerans</name>
    <dbReference type="NCBI Taxonomy" id="483545"/>
    <lineage>
        <taxon>Bacteria</taxon>
        <taxon>Bacillati</taxon>
        <taxon>Actinomycetota</taxon>
        <taxon>Actinomycetes</taxon>
        <taxon>Streptosporangiales</taxon>
        <taxon>Nocardiopsidaceae</taxon>
        <taxon>Thermobifida</taxon>
    </lineage>
</organism>
<reference evidence="2" key="1">
    <citation type="submission" date="2020-10" db="EMBL/GenBank/DDBJ databases">
        <title>De novo genome project of the cellulose decomposer Thermobifida halotolerans type strain.</title>
        <authorList>
            <person name="Nagy I."/>
            <person name="Horvath B."/>
            <person name="Kukolya J."/>
            <person name="Nagy I."/>
            <person name="Orsini M."/>
        </authorList>
    </citation>
    <scope>NUCLEOTIDE SEQUENCE</scope>
    <source>
        <strain evidence="2">DSM 44931</strain>
    </source>
</reference>
<evidence type="ECO:0000313" key="2">
    <source>
        <dbReference type="EMBL" id="UOE21766.1"/>
    </source>
</evidence>
<dbReference type="PANTHER" id="PTHR30615:SF8">
    <property type="entry name" value="UPF0047 PROTEIN C4A8.02C"/>
    <property type="match status" value="1"/>
</dbReference>
<gene>
    <name evidence="2" type="ORF">NI17_012085</name>
</gene>
<dbReference type="Gene3D" id="2.60.120.460">
    <property type="entry name" value="YjbQ-like"/>
    <property type="match status" value="1"/>
</dbReference>